<feature type="transmembrane region" description="Helical" evidence="6">
    <location>
        <begin position="261"/>
        <end position="279"/>
    </location>
</feature>
<feature type="transmembrane region" description="Helical" evidence="6">
    <location>
        <begin position="182"/>
        <end position="202"/>
    </location>
</feature>
<feature type="transmembrane region" description="Helical" evidence="6">
    <location>
        <begin position="31"/>
        <end position="53"/>
    </location>
</feature>
<keyword evidence="3 6" id="KW-0812">Transmembrane</keyword>
<evidence type="ECO:0000256" key="1">
    <source>
        <dbReference type="ARBA" id="ARBA00004141"/>
    </source>
</evidence>
<accession>A0A4R0NS99</accession>
<feature type="transmembrane region" description="Helical" evidence="6">
    <location>
        <begin position="7"/>
        <end position="25"/>
    </location>
</feature>
<protein>
    <submittedName>
        <fullName evidence="7">Polyprenyltransferase</fullName>
    </submittedName>
</protein>
<dbReference type="Proteomes" id="UP000293347">
    <property type="component" value="Unassembled WGS sequence"/>
</dbReference>
<dbReference type="CDD" id="cd13964">
    <property type="entry name" value="PT_UbiA_1"/>
    <property type="match status" value="1"/>
</dbReference>
<dbReference type="Gene3D" id="1.10.357.140">
    <property type="entry name" value="UbiA prenyltransferase"/>
    <property type="match status" value="1"/>
</dbReference>
<evidence type="ECO:0000313" key="7">
    <source>
        <dbReference type="EMBL" id="TCD04031.1"/>
    </source>
</evidence>
<evidence type="ECO:0000256" key="2">
    <source>
        <dbReference type="ARBA" id="ARBA00022475"/>
    </source>
</evidence>
<keyword evidence="8" id="KW-1185">Reference proteome</keyword>
<dbReference type="GO" id="GO:0016020">
    <property type="term" value="C:membrane"/>
    <property type="evidence" value="ECO:0007669"/>
    <property type="project" value="UniProtKB-SubCell"/>
</dbReference>
<reference evidence="7 8" key="1">
    <citation type="submission" date="2019-02" db="EMBL/GenBank/DDBJ databases">
        <title>Pedobacter sp. RP-1-14 sp. nov., isolated from Arctic soil.</title>
        <authorList>
            <person name="Dahal R.H."/>
        </authorList>
    </citation>
    <scope>NUCLEOTIDE SEQUENCE [LARGE SCALE GENOMIC DNA]</scope>
    <source>
        <strain evidence="7 8">RP-1-14</strain>
    </source>
</reference>
<feature type="transmembrane region" description="Helical" evidence="6">
    <location>
        <begin position="208"/>
        <end position="225"/>
    </location>
</feature>
<dbReference type="AlphaFoldDB" id="A0A4R0NS99"/>
<organism evidence="7 8">
    <name type="scientific">Pedobacter psychroterrae</name>
    <dbReference type="NCBI Taxonomy" id="2530453"/>
    <lineage>
        <taxon>Bacteria</taxon>
        <taxon>Pseudomonadati</taxon>
        <taxon>Bacteroidota</taxon>
        <taxon>Sphingobacteriia</taxon>
        <taxon>Sphingobacteriales</taxon>
        <taxon>Sphingobacteriaceae</taxon>
        <taxon>Pedobacter</taxon>
    </lineage>
</organism>
<comment type="caution">
    <text evidence="7">The sequence shown here is derived from an EMBL/GenBank/DDBJ whole genome shotgun (WGS) entry which is preliminary data.</text>
</comment>
<evidence type="ECO:0000256" key="5">
    <source>
        <dbReference type="ARBA" id="ARBA00023136"/>
    </source>
</evidence>
<sequence>MRPANVVTSVADVLAGIAISGYFLLHQSDLQLLPIILLCISTVGLYSGGIILNDVFDAELDAKERPERPIPSGLISKQAATIFGGICFFIGIFAAGLYSTEAQYLAVAIMVSCLIYDKFLKHSAIFGPVNMGLCRGLNLLLGISIAPASILMWWYLAVIPIIYIAAITMISRGEVHGGSKKTLYFAVGLYALVIGSVVYFAFANNNLPLSLAFLALFAFMIFRPLSRAIQNPVGPNIGKAVKAGVIALILLNAAWASAFGVWQVALIIIILLPLSMWLSKAFAVT</sequence>
<dbReference type="Pfam" id="PF01040">
    <property type="entry name" value="UbiA"/>
    <property type="match status" value="1"/>
</dbReference>
<evidence type="ECO:0000256" key="4">
    <source>
        <dbReference type="ARBA" id="ARBA00022989"/>
    </source>
</evidence>
<keyword evidence="5 6" id="KW-0472">Membrane</keyword>
<dbReference type="InterPro" id="IPR000537">
    <property type="entry name" value="UbiA_prenyltransferase"/>
</dbReference>
<dbReference type="GO" id="GO:0016765">
    <property type="term" value="F:transferase activity, transferring alkyl or aryl (other than methyl) groups"/>
    <property type="evidence" value="ECO:0007669"/>
    <property type="project" value="InterPro"/>
</dbReference>
<dbReference type="NCBIfam" id="NF035940">
    <property type="entry name" value="prenyl_rel_EboC"/>
    <property type="match status" value="1"/>
</dbReference>
<dbReference type="OrthoDB" id="2908954at2"/>
<dbReference type="InterPro" id="IPR050475">
    <property type="entry name" value="Prenyltransferase_related"/>
</dbReference>
<name>A0A4R0NS99_9SPHI</name>
<proteinExistence type="predicted"/>
<dbReference type="EMBL" id="SJSL01000001">
    <property type="protein sequence ID" value="TCD04031.1"/>
    <property type="molecule type" value="Genomic_DNA"/>
</dbReference>
<feature type="transmembrane region" description="Helical" evidence="6">
    <location>
        <begin position="237"/>
        <end position="255"/>
    </location>
</feature>
<keyword evidence="2" id="KW-1003">Cell membrane</keyword>
<dbReference type="PANTHER" id="PTHR42723:SF1">
    <property type="entry name" value="CHLOROPHYLL SYNTHASE, CHLOROPLASTIC"/>
    <property type="match status" value="1"/>
</dbReference>
<dbReference type="InterPro" id="IPR044878">
    <property type="entry name" value="UbiA_sf"/>
</dbReference>
<feature type="transmembrane region" description="Helical" evidence="6">
    <location>
        <begin position="74"/>
        <end position="96"/>
    </location>
</feature>
<keyword evidence="7" id="KW-0808">Transferase</keyword>
<feature type="transmembrane region" description="Helical" evidence="6">
    <location>
        <begin position="152"/>
        <end position="170"/>
    </location>
</feature>
<dbReference type="PANTHER" id="PTHR42723">
    <property type="entry name" value="CHLOROPHYLL SYNTHASE"/>
    <property type="match status" value="1"/>
</dbReference>
<feature type="transmembrane region" description="Helical" evidence="6">
    <location>
        <begin position="102"/>
        <end position="119"/>
    </location>
</feature>
<evidence type="ECO:0000313" key="8">
    <source>
        <dbReference type="Proteomes" id="UP000293347"/>
    </source>
</evidence>
<evidence type="ECO:0000256" key="6">
    <source>
        <dbReference type="SAM" id="Phobius"/>
    </source>
</evidence>
<keyword evidence="4 6" id="KW-1133">Transmembrane helix</keyword>
<gene>
    <name evidence="7" type="ORF">EZ437_06240</name>
</gene>
<comment type="subcellular location">
    <subcellularLocation>
        <location evidence="1">Membrane</location>
        <topology evidence="1">Multi-pass membrane protein</topology>
    </subcellularLocation>
</comment>
<evidence type="ECO:0000256" key="3">
    <source>
        <dbReference type="ARBA" id="ARBA00022692"/>
    </source>
</evidence>